<dbReference type="OrthoDB" id="9803968at2"/>
<dbReference type="FunFam" id="3.30.300.30:FF:000008">
    <property type="entry name" value="2,3-dihydroxybenzoate-AMP ligase"/>
    <property type="match status" value="1"/>
</dbReference>
<evidence type="ECO:0000259" key="3">
    <source>
        <dbReference type="Pfam" id="PF00501"/>
    </source>
</evidence>
<dbReference type="InterPro" id="IPR045851">
    <property type="entry name" value="AMP-bd_C_sf"/>
</dbReference>
<reference evidence="6" key="1">
    <citation type="submission" date="2015-02" db="EMBL/GenBank/DDBJ databases">
        <title>Draft Genome of Frankia sp. CpI1-S.</title>
        <authorList>
            <person name="Oshone R.T."/>
            <person name="Ngom M."/>
            <person name="Ghodhbane-Gtari F."/>
            <person name="Gtari M."/>
            <person name="Morris K."/>
            <person name="Thomas K."/>
            <person name="Sen A."/>
            <person name="Tisa L.S."/>
        </authorList>
    </citation>
    <scope>NUCLEOTIDE SEQUENCE [LARGE SCALE GENOMIC DNA]</scope>
    <source>
        <strain evidence="6">CpI1-S</strain>
    </source>
</reference>
<accession>A0A0D8BE14</accession>
<dbReference type="GO" id="GO:0031956">
    <property type="term" value="F:medium-chain fatty acid-CoA ligase activity"/>
    <property type="evidence" value="ECO:0007669"/>
    <property type="project" value="TreeGrafter"/>
</dbReference>
<dbReference type="SUPFAM" id="SSF56801">
    <property type="entry name" value="Acetyl-CoA synthetase-like"/>
    <property type="match status" value="1"/>
</dbReference>
<evidence type="ECO:0000313" key="6">
    <source>
        <dbReference type="Proteomes" id="UP000032545"/>
    </source>
</evidence>
<protein>
    <submittedName>
        <fullName evidence="5">Acyl-CoA synthetase (AMP-forming)/AMP-acid ligase II</fullName>
    </submittedName>
</protein>
<dbReference type="InterPro" id="IPR025110">
    <property type="entry name" value="AMP-bd_C"/>
</dbReference>
<feature type="domain" description="AMP-dependent synthetase/ligase" evidence="3">
    <location>
        <begin position="16"/>
        <end position="392"/>
    </location>
</feature>
<dbReference type="PANTHER" id="PTHR43201">
    <property type="entry name" value="ACYL-COA SYNTHETASE"/>
    <property type="match status" value="1"/>
</dbReference>
<feature type="domain" description="AMP-binding enzyme C-terminal" evidence="4">
    <location>
        <begin position="442"/>
        <end position="523"/>
    </location>
</feature>
<dbReference type="Gene3D" id="3.30.300.30">
    <property type="match status" value="1"/>
</dbReference>
<dbReference type="PANTHER" id="PTHR43201:SF5">
    <property type="entry name" value="MEDIUM-CHAIN ACYL-COA LIGASE ACSF2, MITOCHONDRIAL"/>
    <property type="match status" value="1"/>
</dbReference>
<organism evidence="5 6">
    <name type="scientific">Frankia torreyi</name>
    <dbReference type="NCBI Taxonomy" id="1856"/>
    <lineage>
        <taxon>Bacteria</taxon>
        <taxon>Bacillati</taxon>
        <taxon>Actinomycetota</taxon>
        <taxon>Actinomycetes</taxon>
        <taxon>Frankiales</taxon>
        <taxon>Frankiaceae</taxon>
        <taxon>Frankia</taxon>
    </lineage>
</organism>
<comment type="similarity">
    <text evidence="1">Belongs to the ATP-dependent AMP-binding enzyme family.</text>
</comment>
<dbReference type="PROSITE" id="PS00455">
    <property type="entry name" value="AMP_BINDING"/>
    <property type="match status" value="1"/>
</dbReference>
<dbReference type="GO" id="GO:0006631">
    <property type="term" value="P:fatty acid metabolic process"/>
    <property type="evidence" value="ECO:0007669"/>
    <property type="project" value="TreeGrafter"/>
</dbReference>
<dbReference type="RefSeq" id="WP_052681149.1">
    <property type="nucleotide sequence ID" value="NZ_JYFN01000023.1"/>
</dbReference>
<dbReference type="Proteomes" id="UP000032545">
    <property type="component" value="Unassembled WGS sequence"/>
</dbReference>
<evidence type="ECO:0000256" key="2">
    <source>
        <dbReference type="ARBA" id="ARBA00022598"/>
    </source>
</evidence>
<name>A0A0D8BE14_9ACTN</name>
<evidence type="ECO:0000256" key="1">
    <source>
        <dbReference type="ARBA" id="ARBA00006432"/>
    </source>
</evidence>
<reference evidence="5 6" key="2">
    <citation type="journal article" date="2016" name="Genome Announc.">
        <title>Permanent Draft Genome Sequences for Two Variants of Frankia sp. Strain CpI1, the First Frankia Strain Isolated from Root Nodules of Comptonia peregrina.</title>
        <authorList>
            <person name="Oshone R."/>
            <person name="Hurst S.G.IV."/>
            <person name="Abebe-Akele F."/>
            <person name="Simpson S."/>
            <person name="Morris K."/>
            <person name="Thomas W.K."/>
            <person name="Tisa L.S."/>
        </authorList>
    </citation>
    <scope>NUCLEOTIDE SEQUENCE [LARGE SCALE GENOMIC DNA]</scope>
    <source>
        <strain evidence="6">CpI1-S</strain>
    </source>
</reference>
<dbReference type="InterPro" id="IPR042099">
    <property type="entry name" value="ANL_N_sf"/>
</dbReference>
<sequence>MPTKHIPDPCLADILHRNAERFGDVPAYLYEGRSVTHRELLRRATAIAAALARAGLRRQDRVALLGRNSIAFGEVLAAGQLSGLVIATVNFRLAAPEIARILTDAKPRAIFVDAEFLPIVAALRAELGLELVVRLDDPAAGSAGGEVVGLAEFRDAALDDALPFAARPDDIACLIYTSGTTGRPKGCIMGQREMFRVGQTMNVEMRTGSDDRILLVMPLFHIGAMAMAFGLHARGGTAVLHRQFEPAALLATVPADGITVLHLAPSMLQAVLTEAGAGPGVADPAPVGALRGVRSIVYSAAPITAPTLAAALAAMPDTGFLNLYGQTEVITSGLPRELHRGSGPDRDRRLTSVGFPYPDTEIRILDDDGVECPPGVPGEIVVASPAMFRGYWNDSATTGVTLADGWCHTGDVGVFDEEGLLHLVDRKKDVIISGGENIYSLEVEDAVLTHPAVVQCAVVGVPDERWGEAVCAVVVLAPGAESGAGAELISGELREHVATRIARYKSPRYAVIVDELPVLPTGKIDKKALRARLAAAPREAPREVRA</sequence>
<dbReference type="InterPro" id="IPR000873">
    <property type="entry name" value="AMP-dep_synth/lig_dom"/>
</dbReference>
<dbReference type="Pfam" id="PF13193">
    <property type="entry name" value="AMP-binding_C"/>
    <property type="match status" value="1"/>
</dbReference>
<comment type="caution">
    <text evidence="5">The sequence shown here is derived from an EMBL/GenBank/DDBJ whole genome shotgun (WGS) entry which is preliminary data.</text>
</comment>
<dbReference type="InterPro" id="IPR020845">
    <property type="entry name" value="AMP-binding_CS"/>
</dbReference>
<gene>
    <name evidence="5" type="ORF">FF36_03205</name>
</gene>
<dbReference type="Pfam" id="PF00501">
    <property type="entry name" value="AMP-binding"/>
    <property type="match status" value="1"/>
</dbReference>
<dbReference type="Gene3D" id="3.40.50.12780">
    <property type="entry name" value="N-terminal domain of ligase-like"/>
    <property type="match status" value="1"/>
</dbReference>
<keyword evidence="2 5" id="KW-0436">Ligase</keyword>
<dbReference type="AlphaFoldDB" id="A0A0D8BE14"/>
<evidence type="ECO:0000313" key="5">
    <source>
        <dbReference type="EMBL" id="KJE22513.1"/>
    </source>
</evidence>
<evidence type="ECO:0000259" key="4">
    <source>
        <dbReference type="Pfam" id="PF13193"/>
    </source>
</evidence>
<dbReference type="EMBL" id="JYFN01000023">
    <property type="protein sequence ID" value="KJE22513.1"/>
    <property type="molecule type" value="Genomic_DNA"/>
</dbReference>
<dbReference type="PATRIC" id="fig|1502723.3.peg.2613"/>
<proteinExistence type="inferred from homology"/>
<keyword evidence="6" id="KW-1185">Reference proteome</keyword>